<gene>
    <name evidence="1" type="ORF">EBB79_15015</name>
</gene>
<accession>A0A3T0N4Z4</accession>
<dbReference type="Proteomes" id="UP000283063">
    <property type="component" value="Chromosome"/>
</dbReference>
<reference evidence="1 2" key="1">
    <citation type="submission" date="2018-10" db="EMBL/GenBank/DDBJ databases">
        <title>Parasedimentitalea marina sp. nov., a psychrophilic bacterium isolated from deep seawater of the New Britain Trench.</title>
        <authorList>
            <person name="Cao J."/>
        </authorList>
    </citation>
    <scope>NUCLEOTIDE SEQUENCE [LARGE SCALE GENOMIC DNA]</scope>
    <source>
        <strain evidence="1 2">W43</strain>
    </source>
</reference>
<dbReference type="AlphaFoldDB" id="A0A3T0N4Z4"/>
<evidence type="ECO:0000313" key="1">
    <source>
        <dbReference type="EMBL" id="AZV79052.1"/>
    </source>
</evidence>
<proteinExistence type="predicted"/>
<protein>
    <submittedName>
        <fullName evidence="1">Uncharacterized protein</fullName>
    </submittedName>
</protein>
<organism evidence="1 2">
    <name type="scientific">Parasedimentitalea marina</name>
    <dbReference type="NCBI Taxonomy" id="2483033"/>
    <lineage>
        <taxon>Bacteria</taxon>
        <taxon>Pseudomonadati</taxon>
        <taxon>Pseudomonadota</taxon>
        <taxon>Alphaproteobacteria</taxon>
        <taxon>Rhodobacterales</taxon>
        <taxon>Paracoccaceae</taxon>
        <taxon>Parasedimentitalea</taxon>
    </lineage>
</organism>
<evidence type="ECO:0000313" key="2">
    <source>
        <dbReference type="Proteomes" id="UP000283063"/>
    </source>
</evidence>
<sequence>MLSEICFQLFDQSKFSKARTESFRSVKAWDSRIPFESYALKSIQLSIADSVLYHAEDNELNDAGTSAYFETSRWHGVKSTSRNCFLSSFLQDLENVETETTENGKGVISAFEYPLFPHASPNVGEEFWGFLSWPQLAFEEQKNWFFWHKWYQGFLDGKPLDWELQRQVALIADTIWEAGLTAVAEEIEKICAKLVLERRIDELEADLRCATVNRHGIGGSRPPEMLDDAPIAQELAIVWQPLKDLKDEITKDDPDREHLQKNIEALVAALKKGFAWCLKKGDLIVDTAIKWAIPSTGTGYLALNPQKLEAVIEAAKKLFGLL</sequence>
<dbReference type="EMBL" id="CP033219">
    <property type="protein sequence ID" value="AZV79052.1"/>
    <property type="molecule type" value="Genomic_DNA"/>
</dbReference>
<dbReference type="KEGG" id="sedi:EBB79_15015"/>
<keyword evidence="2" id="KW-1185">Reference proteome</keyword>
<name>A0A3T0N4Z4_9RHOB</name>